<name>A0A8J8CNG2_9CYAN</name>
<keyword evidence="2" id="KW-1185">Reference proteome</keyword>
<evidence type="ECO:0000313" key="1">
    <source>
        <dbReference type="EMBL" id="NDJ18392.1"/>
    </source>
</evidence>
<sequence length="135" mass="14749">MLKLTYTEFGLHLERVSTSLEALVAQHVVLALRLGCTLHVESSRAAFLISAQAPGLVNLERLVRLMQNAPSTDPQSTIALALVDPEFVEISLQGSWIAASADAEEGMFVTALADQVEFFVYKLWQVTQAKTVCNS</sequence>
<dbReference type="AlphaFoldDB" id="A0A8J8CNG2"/>
<protein>
    <submittedName>
        <fullName evidence="1">Uncharacterized protein</fullName>
    </submittedName>
</protein>
<evidence type="ECO:0000313" key="2">
    <source>
        <dbReference type="Proteomes" id="UP000646053"/>
    </source>
</evidence>
<dbReference type="InterPro" id="IPR054664">
    <property type="entry name" value="Alr0857-like"/>
</dbReference>
<dbReference type="RefSeq" id="WP_162423911.1">
    <property type="nucleotide sequence ID" value="NZ_WVIE01000015.1"/>
</dbReference>
<comment type="caution">
    <text evidence="1">The sequence shown here is derived from an EMBL/GenBank/DDBJ whole genome shotgun (WGS) entry which is preliminary data.</text>
</comment>
<accession>A0A8J8CNG2</accession>
<gene>
    <name evidence="1" type="ORF">GS601_14000</name>
</gene>
<dbReference type="EMBL" id="WVIE01000015">
    <property type="protein sequence ID" value="NDJ18392.1"/>
    <property type="molecule type" value="Genomic_DNA"/>
</dbReference>
<proteinExistence type="predicted"/>
<dbReference type="NCBIfam" id="NF045647">
    <property type="entry name" value="alr0857_fam"/>
    <property type="match status" value="1"/>
</dbReference>
<organism evidence="1 2">
    <name type="scientific">Myxacorys almedinensis A</name>
    <dbReference type="NCBI Taxonomy" id="2690445"/>
    <lineage>
        <taxon>Bacteria</taxon>
        <taxon>Bacillati</taxon>
        <taxon>Cyanobacteriota</taxon>
        <taxon>Cyanophyceae</taxon>
        <taxon>Leptolyngbyales</taxon>
        <taxon>Leptolyngbyaceae</taxon>
        <taxon>Myxacorys</taxon>
        <taxon>Myxacorys almedinensis</taxon>
    </lineage>
</organism>
<dbReference type="Proteomes" id="UP000646053">
    <property type="component" value="Unassembled WGS sequence"/>
</dbReference>
<reference evidence="1" key="1">
    <citation type="submission" date="2019-12" db="EMBL/GenBank/DDBJ databases">
        <title>High-Quality draft genome sequences of three cyanobacteria isolated from the limestone walls of the Old Cathedral of Coimbra.</title>
        <authorList>
            <person name="Tiago I."/>
            <person name="Soares F."/>
            <person name="Portugal A."/>
        </authorList>
    </citation>
    <scope>NUCLEOTIDE SEQUENCE</scope>
    <source>
        <strain evidence="1">A</strain>
    </source>
</reference>